<evidence type="ECO:0000313" key="1">
    <source>
        <dbReference type="EMBL" id="GBP83637.1"/>
    </source>
</evidence>
<dbReference type="Proteomes" id="UP000299102">
    <property type="component" value="Unassembled WGS sequence"/>
</dbReference>
<keyword evidence="2" id="KW-1185">Reference proteome</keyword>
<reference evidence="1 2" key="1">
    <citation type="journal article" date="2019" name="Commun. Biol.">
        <title>The bagworm genome reveals a unique fibroin gene that provides high tensile strength.</title>
        <authorList>
            <person name="Kono N."/>
            <person name="Nakamura H."/>
            <person name="Ohtoshi R."/>
            <person name="Tomita M."/>
            <person name="Numata K."/>
            <person name="Arakawa K."/>
        </authorList>
    </citation>
    <scope>NUCLEOTIDE SEQUENCE [LARGE SCALE GENOMIC DNA]</scope>
</reference>
<dbReference type="AlphaFoldDB" id="A0A4C1ZAJ2"/>
<accession>A0A4C1ZAJ2</accession>
<name>A0A4C1ZAJ2_EUMVA</name>
<comment type="caution">
    <text evidence="1">The sequence shown here is derived from an EMBL/GenBank/DDBJ whole genome shotgun (WGS) entry which is preliminary data.</text>
</comment>
<evidence type="ECO:0000313" key="2">
    <source>
        <dbReference type="Proteomes" id="UP000299102"/>
    </source>
</evidence>
<protein>
    <submittedName>
        <fullName evidence="1">Uncharacterized protein</fullName>
    </submittedName>
</protein>
<sequence length="134" mass="15007">MGRGRRRLSPDAVLNVISCDTRRHPFMLSSNSSNVTIKTQRFYEHVLTSCVTYKLMFPCAHIFMLGQNRVSSQRFPSCISNPSSGPDRQPNQIVATASNIGLLGTVDSASSKRYWITAQLARRTLLPRPVCNFC</sequence>
<proteinExistence type="predicted"/>
<organism evidence="1 2">
    <name type="scientific">Eumeta variegata</name>
    <name type="common">Bagworm moth</name>
    <name type="synonym">Eumeta japonica</name>
    <dbReference type="NCBI Taxonomy" id="151549"/>
    <lineage>
        <taxon>Eukaryota</taxon>
        <taxon>Metazoa</taxon>
        <taxon>Ecdysozoa</taxon>
        <taxon>Arthropoda</taxon>
        <taxon>Hexapoda</taxon>
        <taxon>Insecta</taxon>
        <taxon>Pterygota</taxon>
        <taxon>Neoptera</taxon>
        <taxon>Endopterygota</taxon>
        <taxon>Lepidoptera</taxon>
        <taxon>Glossata</taxon>
        <taxon>Ditrysia</taxon>
        <taxon>Tineoidea</taxon>
        <taxon>Psychidae</taxon>
        <taxon>Oiketicinae</taxon>
        <taxon>Eumeta</taxon>
    </lineage>
</organism>
<gene>
    <name evidence="1" type="ORF">EVAR_60336_1</name>
</gene>
<dbReference type="EMBL" id="BGZK01001630">
    <property type="protein sequence ID" value="GBP83637.1"/>
    <property type="molecule type" value="Genomic_DNA"/>
</dbReference>